<dbReference type="Gene3D" id="1.20.1070.10">
    <property type="entry name" value="Rhodopsin 7-helix transmembrane proteins"/>
    <property type="match status" value="1"/>
</dbReference>
<dbReference type="PANTHER" id="PTHR22750">
    <property type="entry name" value="G-PROTEIN COUPLED RECEPTOR"/>
    <property type="match status" value="1"/>
</dbReference>
<keyword evidence="5 7" id="KW-1133">Transmembrane helix</keyword>
<evidence type="ECO:0000256" key="6">
    <source>
        <dbReference type="ARBA" id="ARBA00023136"/>
    </source>
</evidence>
<evidence type="ECO:0000256" key="7">
    <source>
        <dbReference type="SAM" id="Phobius"/>
    </source>
</evidence>
<feature type="transmembrane region" description="Helical" evidence="7">
    <location>
        <begin position="83"/>
        <end position="105"/>
    </location>
</feature>
<keyword evidence="4 7" id="KW-0812">Transmembrane</keyword>
<protein>
    <recommendedName>
        <fullName evidence="8">G-protein coupled receptors family 1 profile domain-containing protein</fullName>
    </recommendedName>
</protein>
<evidence type="ECO:0000256" key="1">
    <source>
        <dbReference type="ARBA" id="ARBA00004651"/>
    </source>
</evidence>
<keyword evidence="6 7" id="KW-0472">Membrane</keyword>
<comment type="subcellular location">
    <subcellularLocation>
        <location evidence="1">Cell membrane</location>
        <topology evidence="1">Multi-pass membrane protein</topology>
    </subcellularLocation>
</comment>
<feature type="transmembrane region" description="Helical" evidence="7">
    <location>
        <begin position="42"/>
        <end position="63"/>
    </location>
</feature>
<evidence type="ECO:0000259" key="8">
    <source>
        <dbReference type="PROSITE" id="PS50262"/>
    </source>
</evidence>
<accession>A0ABP1QWZ9</accession>
<proteinExistence type="inferred from homology"/>
<feature type="transmembrane region" description="Helical" evidence="7">
    <location>
        <begin position="216"/>
        <end position="234"/>
    </location>
</feature>
<dbReference type="InterPro" id="IPR017452">
    <property type="entry name" value="GPCR_Rhodpsn_7TM"/>
</dbReference>
<reference evidence="9 10" key="1">
    <citation type="submission" date="2024-08" db="EMBL/GenBank/DDBJ databases">
        <authorList>
            <person name="Cucini C."/>
            <person name="Frati F."/>
        </authorList>
    </citation>
    <scope>NUCLEOTIDE SEQUENCE [LARGE SCALE GENOMIC DNA]</scope>
</reference>
<comment type="similarity">
    <text evidence="2">Belongs to the G-protein coupled receptor 1 family.</text>
</comment>
<dbReference type="InterPro" id="IPR000276">
    <property type="entry name" value="GPCR_Rhodpsn"/>
</dbReference>
<feature type="transmembrane region" description="Helical" evidence="7">
    <location>
        <begin position="155"/>
        <end position="181"/>
    </location>
</feature>
<evidence type="ECO:0000313" key="9">
    <source>
        <dbReference type="EMBL" id="CAL8114008.1"/>
    </source>
</evidence>
<gene>
    <name evidence="9" type="ORF">ODALV1_LOCUS16271</name>
</gene>
<dbReference type="EMBL" id="CAXLJM020000049">
    <property type="protein sequence ID" value="CAL8114008.1"/>
    <property type="molecule type" value="Genomic_DNA"/>
</dbReference>
<evidence type="ECO:0000256" key="3">
    <source>
        <dbReference type="ARBA" id="ARBA00022475"/>
    </source>
</evidence>
<comment type="caution">
    <text evidence="9">The sequence shown here is derived from an EMBL/GenBank/DDBJ whole genome shotgun (WGS) entry which is preliminary data.</text>
</comment>
<dbReference type="Proteomes" id="UP001642540">
    <property type="component" value="Unassembled WGS sequence"/>
</dbReference>
<evidence type="ECO:0000256" key="4">
    <source>
        <dbReference type="ARBA" id="ARBA00022692"/>
    </source>
</evidence>
<evidence type="ECO:0000256" key="5">
    <source>
        <dbReference type="ARBA" id="ARBA00022989"/>
    </source>
</evidence>
<dbReference type="PROSITE" id="PS50262">
    <property type="entry name" value="G_PROTEIN_RECEP_F1_2"/>
    <property type="match status" value="1"/>
</dbReference>
<name>A0ABP1QWZ9_9HEXA</name>
<keyword evidence="10" id="KW-1185">Reference proteome</keyword>
<evidence type="ECO:0000256" key="2">
    <source>
        <dbReference type="ARBA" id="ARBA00010663"/>
    </source>
</evidence>
<keyword evidence="3" id="KW-1003">Cell membrane</keyword>
<sequence length="366" mass="40625">MFLTSSLSILLYLSAPFIVLANFLILCVWFRFKRLRTPSNALLMSLAAADFGFGLFLPIAVTIDLTVPTDQDNVPCNYSVYCVGPLAILLTFSAASLLSTAAVALDRLTSVAQPLRYNHFVTMSHVHRFIVVYWLYAVLLGILLTVVVSDTRAQVVIAWLSVFLYGPCLLSAIMSYTYIYFIARNHARAIYSVEVHLANGNTCQVLDTSSMHHHRYGLTLAMILGSVIVCWVPIQVCALIDVFGESSILQDHDWRMIAALPVVLNSLINPWLYAYRSSEVRLAILRLIESVLTKISGRPQTINILYYQQQKGEMTSCASNVRLINGSPSQTTVQCCHSSNGVANNEARKVSNSHVHLMVCDQVSVL</sequence>
<dbReference type="PRINTS" id="PR00237">
    <property type="entry name" value="GPCRRHODOPSN"/>
</dbReference>
<feature type="transmembrane region" description="Helical" evidence="7">
    <location>
        <begin position="6"/>
        <end position="30"/>
    </location>
</feature>
<evidence type="ECO:0000313" key="10">
    <source>
        <dbReference type="Proteomes" id="UP001642540"/>
    </source>
</evidence>
<feature type="domain" description="G-protein coupled receptors family 1 profile" evidence="8">
    <location>
        <begin position="21"/>
        <end position="273"/>
    </location>
</feature>
<organism evidence="9 10">
    <name type="scientific">Orchesella dallaii</name>
    <dbReference type="NCBI Taxonomy" id="48710"/>
    <lineage>
        <taxon>Eukaryota</taxon>
        <taxon>Metazoa</taxon>
        <taxon>Ecdysozoa</taxon>
        <taxon>Arthropoda</taxon>
        <taxon>Hexapoda</taxon>
        <taxon>Collembola</taxon>
        <taxon>Entomobryomorpha</taxon>
        <taxon>Entomobryoidea</taxon>
        <taxon>Orchesellidae</taxon>
        <taxon>Orchesellinae</taxon>
        <taxon>Orchesella</taxon>
    </lineage>
</organism>
<feature type="transmembrane region" description="Helical" evidence="7">
    <location>
        <begin position="126"/>
        <end position="149"/>
    </location>
</feature>
<feature type="transmembrane region" description="Helical" evidence="7">
    <location>
        <begin position="254"/>
        <end position="275"/>
    </location>
</feature>
<dbReference type="Pfam" id="PF00001">
    <property type="entry name" value="7tm_1"/>
    <property type="match status" value="1"/>
</dbReference>
<dbReference type="SUPFAM" id="SSF81321">
    <property type="entry name" value="Family A G protein-coupled receptor-like"/>
    <property type="match status" value="1"/>
</dbReference>